<dbReference type="RefSeq" id="WP_129605075.1">
    <property type="nucleotide sequence ID" value="NZ_SBLB01000008.1"/>
</dbReference>
<keyword evidence="1" id="KW-0472">Membrane</keyword>
<keyword evidence="5" id="KW-1185">Reference proteome</keyword>
<dbReference type="Proteomes" id="UP000290407">
    <property type="component" value="Unassembled WGS sequence"/>
</dbReference>
<dbReference type="InterPro" id="IPR010559">
    <property type="entry name" value="Sig_transdc_His_kin_internal"/>
</dbReference>
<feature type="domain" description="7TM-DISM receptor extracellular" evidence="3">
    <location>
        <begin position="6"/>
        <end position="217"/>
    </location>
</feature>
<reference evidence="4 5" key="1">
    <citation type="submission" date="2019-01" db="EMBL/GenBank/DDBJ databases">
        <title>Spirosoma flava sp. nov., a propanil-degrading bacterium isolated from herbicide-contaminated soil.</title>
        <authorList>
            <person name="Zhang L."/>
            <person name="Jiang J.-D."/>
        </authorList>
    </citation>
    <scope>NUCLEOTIDE SEQUENCE [LARGE SCALE GENOMIC DNA]</scope>
    <source>
        <strain evidence="4 5">TY50</strain>
    </source>
</reference>
<dbReference type="PANTHER" id="PTHR34220:SF7">
    <property type="entry name" value="SENSOR HISTIDINE KINASE YPDA"/>
    <property type="match status" value="1"/>
</dbReference>
<feature type="transmembrane region" description="Helical" evidence="1">
    <location>
        <begin position="101"/>
        <end position="123"/>
    </location>
</feature>
<dbReference type="EMBL" id="SBLB01000008">
    <property type="protein sequence ID" value="RYC67267.1"/>
    <property type="molecule type" value="Genomic_DNA"/>
</dbReference>
<comment type="caution">
    <text evidence="4">The sequence shown here is derived from an EMBL/GenBank/DDBJ whole genome shotgun (WGS) entry which is preliminary data.</text>
</comment>
<feature type="transmembrane region" description="Helical" evidence="1">
    <location>
        <begin position="135"/>
        <end position="153"/>
    </location>
</feature>
<keyword evidence="1" id="KW-0812">Transmembrane</keyword>
<dbReference type="PANTHER" id="PTHR34220">
    <property type="entry name" value="SENSOR HISTIDINE KINASE YPDA"/>
    <property type="match status" value="1"/>
</dbReference>
<accession>A0A4Q2UDS9</accession>
<proteinExistence type="predicted"/>
<feature type="transmembrane region" description="Helical" evidence="1">
    <location>
        <begin position="33"/>
        <end position="49"/>
    </location>
</feature>
<feature type="transmembrane region" description="Helical" evidence="1">
    <location>
        <begin position="61"/>
        <end position="81"/>
    </location>
</feature>
<sequence length="448" mass="50818">MTFATWNLLFTGMISSILLLNVVQWIIYRERIYGLYTLYMLAWLVYFGLRVDEINAYVPGSVLYFVRAVAPMLAYLIYFDFADALIQLQARLPVLFRLFRLARLVIILYAILIGVLCFGLDTWYAAAYDTAHTSMRLLIVVLATFGIVQIRGLRGVVPRYVSTGSGLLLIGGIIAMVLTMTGLPADTPLLFLQAPLTYMEFGILAELLCFTLVLGYRQRRGAIRSAIVEQRIAREHEYLQRKRVEAELVTEKLQQQMATVQMMALQAQLNPHFLFNSLNSLSSLIADEPAKAERFVDEMSSVYRYLLRTNDIELTTLQTELTFVDSYYHLLKTRYGSGIDLIRDIDASLLAYRLPPLTLHLLLENAIKHNIVSADQPLIIRLSTTPDGWLTISNTLQRKPANRVSSTQKGLLNILNKYQLLGQRTPRVEETNNTFVVSLPLLPPTPGQ</sequence>
<dbReference type="InterPro" id="IPR011623">
    <property type="entry name" value="7TMR_DISM_rcpt_extracell_dom1"/>
</dbReference>
<feature type="transmembrane region" description="Helical" evidence="1">
    <location>
        <begin position="165"/>
        <end position="185"/>
    </location>
</feature>
<dbReference type="InterPro" id="IPR050640">
    <property type="entry name" value="Bact_2-comp_sensor_kinase"/>
</dbReference>
<gene>
    <name evidence="4" type="ORF">EQG79_24420</name>
</gene>
<name>A0A4Q2UDS9_9BACT</name>
<dbReference type="GO" id="GO:0000155">
    <property type="term" value="F:phosphorelay sensor kinase activity"/>
    <property type="evidence" value="ECO:0007669"/>
    <property type="project" value="InterPro"/>
</dbReference>
<feature type="transmembrane region" description="Helical" evidence="1">
    <location>
        <begin position="6"/>
        <end position="26"/>
    </location>
</feature>
<evidence type="ECO:0000259" key="3">
    <source>
        <dbReference type="Pfam" id="PF07695"/>
    </source>
</evidence>
<feature type="domain" description="Signal transduction histidine kinase internal region" evidence="2">
    <location>
        <begin position="261"/>
        <end position="337"/>
    </location>
</feature>
<organism evidence="4 5">
    <name type="scientific">Spirosoma sordidisoli</name>
    <dbReference type="NCBI Taxonomy" id="2502893"/>
    <lineage>
        <taxon>Bacteria</taxon>
        <taxon>Pseudomonadati</taxon>
        <taxon>Bacteroidota</taxon>
        <taxon>Cytophagia</taxon>
        <taxon>Cytophagales</taxon>
        <taxon>Cytophagaceae</taxon>
        <taxon>Spirosoma</taxon>
    </lineage>
</organism>
<evidence type="ECO:0000256" key="1">
    <source>
        <dbReference type="SAM" id="Phobius"/>
    </source>
</evidence>
<dbReference type="AlphaFoldDB" id="A0A4Q2UDS9"/>
<keyword evidence="1" id="KW-1133">Transmembrane helix</keyword>
<dbReference type="GO" id="GO:0016020">
    <property type="term" value="C:membrane"/>
    <property type="evidence" value="ECO:0007669"/>
    <property type="project" value="InterPro"/>
</dbReference>
<evidence type="ECO:0000313" key="4">
    <source>
        <dbReference type="EMBL" id="RYC67267.1"/>
    </source>
</evidence>
<dbReference type="Pfam" id="PF07695">
    <property type="entry name" value="7TMR-DISM_7TM"/>
    <property type="match status" value="1"/>
</dbReference>
<protein>
    <submittedName>
        <fullName evidence="4">Sensor protein lytS</fullName>
    </submittedName>
</protein>
<dbReference type="Pfam" id="PF06580">
    <property type="entry name" value="His_kinase"/>
    <property type="match status" value="1"/>
</dbReference>
<evidence type="ECO:0000259" key="2">
    <source>
        <dbReference type="Pfam" id="PF06580"/>
    </source>
</evidence>
<evidence type="ECO:0000313" key="5">
    <source>
        <dbReference type="Proteomes" id="UP000290407"/>
    </source>
</evidence>
<feature type="transmembrane region" description="Helical" evidence="1">
    <location>
        <begin position="197"/>
        <end position="216"/>
    </location>
</feature>